<evidence type="ECO:0000256" key="1">
    <source>
        <dbReference type="ARBA" id="ARBA00022553"/>
    </source>
</evidence>
<dbReference type="PANTHER" id="PTHR45566">
    <property type="entry name" value="HTH-TYPE TRANSCRIPTIONAL REGULATOR YHJB-RELATED"/>
    <property type="match status" value="1"/>
</dbReference>
<dbReference type="PRINTS" id="PR00038">
    <property type="entry name" value="HTHLUXR"/>
</dbReference>
<evidence type="ECO:0000256" key="3">
    <source>
        <dbReference type="PROSITE-ProRule" id="PRU00169"/>
    </source>
</evidence>
<evidence type="ECO:0000259" key="5">
    <source>
        <dbReference type="PROSITE" id="PS50110"/>
    </source>
</evidence>
<organism evidence="6 7">
    <name type="scientific">Oxalicibacterium faecigallinarum</name>
    <dbReference type="NCBI Taxonomy" id="573741"/>
    <lineage>
        <taxon>Bacteria</taxon>
        <taxon>Pseudomonadati</taxon>
        <taxon>Pseudomonadota</taxon>
        <taxon>Betaproteobacteria</taxon>
        <taxon>Burkholderiales</taxon>
        <taxon>Oxalobacteraceae</taxon>
        <taxon>Oxalicibacterium</taxon>
    </lineage>
</organism>
<dbReference type="Pfam" id="PF00196">
    <property type="entry name" value="GerE"/>
    <property type="match status" value="1"/>
</dbReference>
<feature type="domain" description="Response regulatory" evidence="5">
    <location>
        <begin position="2"/>
        <end position="118"/>
    </location>
</feature>
<dbReference type="InterPro" id="IPR016032">
    <property type="entry name" value="Sig_transdc_resp-reg_C-effctor"/>
</dbReference>
<evidence type="ECO:0000256" key="2">
    <source>
        <dbReference type="ARBA" id="ARBA00023125"/>
    </source>
</evidence>
<keyword evidence="7" id="KW-1185">Reference proteome</keyword>
<dbReference type="GO" id="GO:0003677">
    <property type="term" value="F:DNA binding"/>
    <property type="evidence" value="ECO:0007669"/>
    <property type="project" value="UniProtKB-KW"/>
</dbReference>
<dbReference type="PROSITE" id="PS50043">
    <property type="entry name" value="HTH_LUXR_2"/>
    <property type="match status" value="1"/>
</dbReference>
<sequence>MKCLIVDDHPIMRLGIRQLIVNKWSDAEVGEADSVAKAVTRFAEIKPDIVILDLSLPDVSGTEGVAKMLRVAKEVPILVLSLNAESVYAARVLQMGAVGYLPKDLAAEELVTAIERILAGKRYVTPSMADRLLDILGGKQLDQLPHEQLSPQEYRVMLLLAAGKGANEIGESMHVSAKTVSTYTARILQKTGWKNKIEMTKYCVQHGLTERE</sequence>
<dbReference type="PANTHER" id="PTHR45566:SF2">
    <property type="entry name" value="NARL SUBFAMILY"/>
    <property type="match status" value="1"/>
</dbReference>
<dbReference type="AlphaFoldDB" id="A0A8J3AYB8"/>
<dbReference type="InterPro" id="IPR011006">
    <property type="entry name" value="CheY-like_superfamily"/>
</dbReference>
<keyword evidence="1 3" id="KW-0597">Phosphoprotein</keyword>
<dbReference type="Proteomes" id="UP000642180">
    <property type="component" value="Unassembled WGS sequence"/>
</dbReference>
<protein>
    <submittedName>
        <fullName evidence="6">DNA-binding response regulator</fullName>
    </submittedName>
</protein>
<evidence type="ECO:0000313" key="7">
    <source>
        <dbReference type="Proteomes" id="UP000642180"/>
    </source>
</evidence>
<dbReference type="RefSeq" id="WP_188380624.1">
    <property type="nucleotide sequence ID" value="NZ_BMDI01000001.1"/>
</dbReference>
<accession>A0A8J3AYB8</accession>
<dbReference type="InterPro" id="IPR001789">
    <property type="entry name" value="Sig_transdc_resp-reg_receiver"/>
</dbReference>
<proteinExistence type="predicted"/>
<dbReference type="SUPFAM" id="SSF46894">
    <property type="entry name" value="C-terminal effector domain of the bipartite response regulators"/>
    <property type="match status" value="1"/>
</dbReference>
<dbReference type="CDD" id="cd17535">
    <property type="entry name" value="REC_NarL-like"/>
    <property type="match status" value="1"/>
</dbReference>
<feature type="modified residue" description="4-aspartylphosphate" evidence="3">
    <location>
        <position position="53"/>
    </location>
</feature>
<evidence type="ECO:0000259" key="4">
    <source>
        <dbReference type="PROSITE" id="PS50043"/>
    </source>
</evidence>
<dbReference type="PROSITE" id="PS50110">
    <property type="entry name" value="RESPONSE_REGULATORY"/>
    <property type="match status" value="1"/>
</dbReference>
<dbReference type="InterPro" id="IPR000792">
    <property type="entry name" value="Tscrpt_reg_LuxR_C"/>
</dbReference>
<feature type="domain" description="HTH luxR-type" evidence="4">
    <location>
        <begin position="142"/>
        <end position="207"/>
    </location>
</feature>
<dbReference type="GO" id="GO:0000160">
    <property type="term" value="P:phosphorelay signal transduction system"/>
    <property type="evidence" value="ECO:0007669"/>
    <property type="project" value="InterPro"/>
</dbReference>
<comment type="caution">
    <text evidence="6">The sequence shown here is derived from an EMBL/GenBank/DDBJ whole genome shotgun (WGS) entry which is preliminary data.</text>
</comment>
<reference evidence="7" key="1">
    <citation type="journal article" date="2019" name="Int. J. Syst. Evol. Microbiol.">
        <title>The Global Catalogue of Microorganisms (GCM) 10K type strain sequencing project: providing services to taxonomists for standard genome sequencing and annotation.</title>
        <authorList>
            <consortium name="The Broad Institute Genomics Platform"/>
            <consortium name="The Broad Institute Genome Sequencing Center for Infectious Disease"/>
            <person name="Wu L."/>
            <person name="Ma J."/>
        </authorList>
    </citation>
    <scope>NUCLEOTIDE SEQUENCE [LARGE SCALE GENOMIC DNA]</scope>
    <source>
        <strain evidence="7">CCM 2767</strain>
    </source>
</reference>
<dbReference type="SMART" id="SM00448">
    <property type="entry name" value="REC"/>
    <property type="match status" value="1"/>
</dbReference>
<gene>
    <name evidence="6" type="ORF">GCM10008066_15030</name>
</gene>
<dbReference type="InterPro" id="IPR058245">
    <property type="entry name" value="NreC/VraR/RcsB-like_REC"/>
</dbReference>
<dbReference type="SMART" id="SM00421">
    <property type="entry name" value="HTH_LUXR"/>
    <property type="match status" value="1"/>
</dbReference>
<dbReference type="SUPFAM" id="SSF52172">
    <property type="entry name" value="CheY-like"/>
    <property type="match status" value="1"/>
</dbReference>
<evidence type="ECO:0000313" key="6">
    <source>
        <dbReference type="EMBL" id="GGI18628.1"/>
    </source>
</evidence>
<dbReference type="InterPro" id="IPR051015">
    <property type="entry name" value="EvgA-like"/>
</dbReference>
<keyword evidence="2 6" id="KW-0238">DNA-binding</keyword>
<name>A0A8J3AYB8_9BURK</name>
<dbReference type="Gene3D" id="3.40.50.2300">
    <property type="match status" value="1"/>
</dbReference>
<dbReference type="Pfam" id="PF00072">
    <property type="entry name" value="Response_reg"/>
    <property type="match status" value="1"/>
</dbReference>
<dbReference type="PROSITE" id="PS00622">
    <property type="entry name" value="HTH_LUXR_1"/>
    <property type="match status" value="1"/>
</dbReference>
<dbReference type="EMBL" id="BMDI01000001">
    <property type="protein sequence ID" value="GGI18628.1"/>
    <property type="molecule type" value="Genomic_DNA"/>
</dbReference>
<dbReference type="GO" id="GO:0006355">
    <property type="term" value="P:regulation of DNA-templated transcription"/>
    <property type="evidence" value="ECO:0007669"/>
    <property type="project" value="InterPro"/>
</dbReference>
<dbReference type="CDD" id="cd06170">
    <property type="entry name" value="LuxR_C_like"/>
    <property type="match status" value="1"/>
</dbReference>